<evidence type="ECO:0000313" key="8">
    <source>
        <dbReference type="Proteomes" id="UP001177120"/>
    </source>
</evidence>
<gene>
    <name evidence="7" type="ORF">JQC72_16175</name>
</gene>
<dbReference type="InterPro" id="IPR016291">
    <property type="entry name" value="Isochorismatase"/>
</dbReference>
<comment type="pathway">
    <text evidence="1">Siderophore biosynthesis.</text>
</comment>
<keyword evidence="8" id="KW-1185">Reference proteome</keyword>
<evidence type="ECO:0000313" key="7">
    <source>
        <dbReference type="EMBL" id="MBN2911030.1"/>
    </source>
</evidence>
<evidence type="ECO:0000256" key="1">
    <source>
        <dbReference type="ARBA" id="ARBA00004924"/>
    </source>
</evidence>
<dbReference type="EC" id="3.3.2.1" evidence="3"/>
<dbReference type="InterPro" id="IPR036736">
    <property type="entry name" value="ACP-like_sf"/>
</dbReference>
<sequence length="315" mass="35605">MALPSISPYPMPAEFDLPKNKVSWTPDPKRAALLIHDMQQYFLDAFTAGKSPVVELLSNIRLLRSRCAELGIPVIYSAQPGGQTPERRGLLRDFWGPGMDDGPYQKKIVDELAPDEHDIVITKWRYSAFQKTDLLEILRQRDRDQLIVCGVYAHIGCLLTACDAFMQDVQPFFVADAVADFSWECHRMALTYAAERCAVTTTTRRLLDELGRMQNETREAQAAADGQPITLQLVREQVARLLDESPSNLADSDDLISRGLDSVRIMSLVERWRRIGVEVTFVELAEHPTLADWWRLLSSRSKRVSSTSTPDNLSL</sequence>
<dbReference type="PANTHER" id="PTHR43540:SF3">
    <property type="entry name" value="ENTEROBACTIN SYNTHASE COMPONENT B"/>
    <property type="match status" value="1"/>
</dbReference>
<dbReference type="RefSeq" id="WP_205497496.1">
    <property type="nucleotide sequence ID" value="NZ_JAFHAP010000021.1"/>
</dbReference>
<name>A0ABS2WNC3_9BACL</name>
<dbReference type="InterPro" id="IPR050272">
    <property type="entry name" value="Isochorismatase-like_hydrls"/>
</dbReference>
<reference evidence="7" key="1">
    <citation type="journal article" date="2024" name="Int. J. Syst. Evol. Microbiol.">
        <title>Polycladomyces zharkentensis sp. nov., a novel thermophilic cellulose- and starch-degrading member of the Bacillota from a geothermal aquifer in Kazakhstan.</title>
        <authorList>
            <person name="Mashzhan A."/>
            <person name="Kistaubayeva A."/>
            <person name="Javier-Lopez R."/>
            <person name="Bissenova U."/>
            <person name="Bissenbay A."/>
            <person name="Birkeland N.K."/>
        </authorList>
    </citation>
    <scope>NUCLEOTIDE SEQUENCE</scope>
    <source>
        <strain evidence="7">ZKZ2T</strain>
    </source>
</reference>
<comment type="similarity">
    <text evidence="2">Belongs to the isochorismatase family.</text>
</comment>
<dbReference type="Proteomes" id="UP001177120">
    <property type="component" value="Unassembled WGS sequence"/>
</dbReference>
<dbReference type="EMBL" id="JAFHAP010000021">
    <property type="protein sequence ID" value="MBN2911030.1"/>
    <property type="molecule type" value="Genomic_DNA"/>
</dbReference>
<dbReference type="PANTHER" id="PTHR43540">
    <property type="entry name" value="PEROXYUREIDOACRYLATE/UREIDOACRYLATE AMIDOHYDROLASE-RELATED"/>
    <property type="match status" value="1"/>
</dbReference>
<evidence type="ECO:0000256" key="5">
    <source>
        <dbReference type="ARBA" id="ARBA00048590"/>
    </source>
</evidence>
<comment type="catalytic activity">
    <reaction evidence="5">
        <text>isochorismate + H2O = (2S,3S)-2,3-dihydroxy-2,3-dihydrobenzoate + pyruvate</text>
        <dbReference type="Rhea" id="RHEA:11112"/>
        <dbReference type="ChEBI" id="CHEBI:15361"/>
        <dbReference type="ChEBI" id="CHEBI:15377"/>
        <dbReference type="ChEBI" id="CHEBI:29780"/>
        <dbReference type="ChEBI" id="CHEBI:58764"/>
        <dbReference type="EC" id="3.3.2.1"/>
    </reaction>
</comment>
<dbReference type="Pfam" id="PF00550">
    <property type="entry name" value="PP-binding"/>
    <property type="match status" value="1"/>
</dbReference>
<dbReference type="Pfam" id="PF00857">
    <property type="entry name" value="Isochorismatase"/>
    <property type="match status" value="1"/>
</dbReference>
<dbReference type="InterPro" id="IPR009081">
    <property type="entry name" value="PP-bd_ACP"/>
</dbReference>
<dbReference type="SUPFAM" id="SSF52499">
    <property type="entry name" value="Isochorismatase-like hydrolases"/>
    <property type="match status" value="1"/>
</dbReference>
<comment type="caution">
    <text evidence="7">The sequence shown here is derived from an EMBL/GenBank/DDBJ whole genome shotgun (WGS) entry which is preliminary data.</text>
</comment>
<dbReference type="PRINTS" id="PR01398">
    <property type="entry name" value="ISCHRISMTASE"/>
</dbReference>
<dbReference type="InterPro" id="IPR036380">
    <property type="entry name" value="Isochorismatase-like_sf"/>
</dbReference>
<dbReference type="InterPro" id="IPR000868">
    <property type="entry name" value="Isochorismatase-like_dom"/>
</dbReference>
<dbReference type="Gene3D" id="1.10.1200.10">
    <property type="entry name" value="ACP-like"/>
    <property type="match status" value="1"/>
</dbReference>
<dbReference type="PIRSF" id="PIRSF001111">
    <property type="entry name" value="Isochorismatase"/>
    <property type="match status" value="1"/>
</dbReference>
<keyword evidence="4" id="KW-0378">Hydrolase</keyword>
<evidence type="ECO:0000256" key="2">
    <source>
        <dbReference type="ARBA" id="ARBA00006336"/>
    </source>
</evidence>
<organism evidence="7 8">
    <name type="scientific">Polycladomyces zharkentensis</name>
    <dbReference type="NCBI Taxonomy" id="2807616"/>
    <lineage>
        <taxon>Bacteria</taxon>
        <taxon>Bacillati</taxon>
        <taxon>Bacillota</taxon>
        <taxon>Bacilli</taxon>
        <taxon>Bacillales</taxon>
        <taxon>Thermoactinomycetaceae</taxon>
        <taxon>Polycladomyces</taxon>
    </lineage>
</organism>
<proteinExistence type="inferred from homology"/>
<dbReference type="Gene3D" id="3.40.50.850">
    <property type="entry name" value="Isochorismatase-like"/>
    <property type="match status" value="1"/>
</dbReference>
<evidence type="ECO:0000256" key="3">
    <source>
        <dbReference type="ARBA" id="ARBA00012100"/>
    </source>
</evidence>
<evidence type="ECO:0000256" key="4">
    <source>
        <dbReference type="ARBA" id="ARBA00022801"/>
    </source>
</evidence>
<protein>
    <recommendedName>
        <fullName evidence="3">isochorismatase</fullName>
        <ecNumber evidence="3">3.3.2.1</ecNumber>
    </recommendedName>
</protein>
<evidence type="ECO:0000259" key="6">
    <source>
        <dbReference type="PROSITE" id="PS50075"/>
    </source>
</evidence>
<feature type="domain" description="Carrier" evidence="6">
    <location>
        <begin position="228"/>
        <end position="301"/>
    </location>
</feature>
<dbReference type="SUPFAM" id="SSF47336">
    <property type="entry name" value="ACP-like"/>
    <property type="match status" value="1"/>
</dbReference>
<dbReference type="PROSITE" id="PS50075">
    <property type="entry name" value="CARRIER"/>
    <property type="match status" value="1"/>
</dbReference>
<accession>A0ABS2WNC3</accession>